<sequence>MSKSSTLYITVMEVIKEKIINGTYKVGDFIPTEIELEKEFGVSKITVRKAIELLEGEGYVIKRSGKGTTVISNSIFNKLSKGDSFSNILNQEGYSLRKEKTTFSKIDLLPQDELFKYFGDKCFKIRRIYYLDGKPYIYFTHFLPEGLSLDKIEDENNFSIYMQLYRSGFNINNFHDEFYIDYPSIDILNELELEEGPTLGRRRLTYDADNKVIEVSLAQYNTRIHKYVINYTV</sequence>
<dbReference type="SUPFAM" id="SSF46785">
    <property type="entry name" value="Winged helix' DNA-binding domain"/>
    <property type="match status" value="1"/>
</dbReference>
<accession>A0A4S2DU00</accession>
<dbReference type="SMART" id="SM00345">
    <property type="entry name" value="HTH_GNTR"/>
    <property type="match status" value="1"/>
</dbReference>
<dbReference type="EMBL" id="SRYR01000001">
    <property type="protein sequence ID" value="TGY44531.1"/>
    <property type="molecule type" value="Genomic_DNA"/>
</dbReference>
<dbReference type="InterPro" id="IPR011663">
    <property type="entry name" value="UTRA"/>
</dbReference>
<reference evidence="5 6" key="1">
    <citation type="submission" date="2019-04" db="EMBL/GenBank/DDBJ databases">
        <title>Microbes associate with the intestines of laboratory mice.</title>
        <authorList>
            <person name="Navarre W."/>
            <person name="Wong E."/>
            <person name="Huang K."/>
            <person name="Tropini C."/>
            <person name="Ng K."/>
            <person name="Yu B."/>
        </authorList>
    </citation>
    <scope>NUCLEOTIDE SEQUENCE [LARGE SCALE GENOMIC DNA]</scope>
    <source>
        <strain evidence="5 6">NM50_B9-20</strain>
    </source>
</reference>
<dbReference type="PANTHER" id="PTHR44846">
    <property type="entry name" value="MANNOSYL-D-GLYCERATE TRANSPORT/METABOLISM SYSTEM REPRESSOR MNGR-RELATED"/>
    <property type="match status" value="1"/>
</dbReference>
<dbReference type="SMART" id="SM00866">
    <property type="entry name" value="UTRA"/>
    <property type="match status" value="1"/>
</dbReference>
<feature type="domain" description="HTH gntR-type" evidence="4">
    <location>
        <begin position="5"/>
        <end position="73"/>
    </location>
</feature>
<dbReference type="InterPro" id="IPR028978">
    <property type="entry name" value="Chorismate_lyase_/UTRA_dom_sf"/>
</dbReference>
<name>A0A4S2DU00_9CLOT</name>
<comment type="caution">
    <text evidence="5">The sequence shown here is derived from an EMBL/GenBank/DDBJ whole genome shotgun (WGS) entry which is preliminary data.</text>
</comment>
<dbReference type="InterPro" id="IPR036390">
    <property type="entry name" value="WH_DNA-bd_sf"/>
</dbReference>
<dbReference type="InterPro" id="IPR036388">
    <property type="entry name" value="WH-like_DNA-bd_sf"/>
</dbReference>
<dbReference type="InterPro" id="IPR050679">
    <property type="entry name" value="Bact_HTH_transcr_reg"/>
</dbReference>
<dbReference type="Gene3D" id="3.40.1410.10">
    <property type="entry name" value="Chorismate lyase-like"/>
    <property type="match status" value="1"/>
</dbReference>
<dbReference type="GO" id="GO:0003677">
    <property type="term" value="F:DNA binding"/>
    <property type="evidence" value="ECO:0007669"/>
    <property type="project" value="UniProtKB-KW"/>
</dbReference>
<evidence type="ECO:0000313" key="5">
    <source>
        <dbReference type="EMBL" id="TGY44531.1"/>
    </source>
</evidence>
<protein>
    <submittedName>
        <fullName evidence="5">GntR family transcriptional regulator</fullName>
    </submittedName>
</protein>
<dbReference type="PRINTS" id="PR00035">
    <property type="entry name" value="HTHGNTR"/>
</dbReference>
<evidence type="ECO:0000256" key="3">
    <source>
        <dbReference type="ARBA" id="ARBA00023163"/>
    </source>
</evidence>
<dbReference type="GO" id="GO:0045892">
    <property type="term" value="P:negative regulation of DNA-templated transcription"/>
    <property type="evidence" value="ECO:0007669"/>
    <property type="project" value="TreeGrafter"/>
</dbReference>
<dbReference type="PANTHER" id="PTHR44846:SF1">
    <property type="entry name" value="MANNOSYL-D-GLYCERATE TRANSPORT_METABOLISM SYSTEM REPRESSOR MNGR-RELATED"/>
    <property type="match status" value="1"/>
</dbReference>
<dbReference type="Proteomes" id="UP000306888">
    <property type="component" value="Unassembled WGS sequence"/>
</dbReference>
<dbReference type="RefSeq" id="WP_136005771.1">
    <property type="nucleotide sequence ID" value="NZ_SRYR01000001.1"/>
</dbReference>
<dbReference type="AlphaFoldDB" id="A0A4S2DU00"/>
<proteinExistence type="predicted"/>
<dbReference type="Pfam" id="PF07702">
    <property type="entry name" value="UTRA"/>
    <property type="match status" value="1"/>
</dbReference>
<evidence type="ECO:0000256" key="1">
    <source>
        <dbReference type="ARBA" id="ARBA00023015"/>
    </source>
</evidence>
<dbReference type="SUPFAM" id="SSF64288">
    <property type="entry name" value="Chorismate lyase-like"/>
    <property type="match status" value="1"/>
</dbReference>
<dbReference type="CDD" id="cd07377">
    <property type="entry name" value="WHTH_GntR"/>
    <property type="match status" value="1"/>
</dbReference>
<evidence type="ECO:0000259" key="4">
    <source>
        <dbReference type="PROSITE" id="PS50949"/>
    </source>
</evidence>
<keyword evidence="2" id="KW-0238">DNA-binding</keyword>
<dbReference type="Gene3D" id="1.10.10.10">
    <property type="entry name" value="Winged helix-like DNA-binding domain superfamily/Winged helix DNA-binding domain"/>
    <property type="match status" value="1"/>
</dbReference>
<dbReference type="InterPro" id="IPR000524">
    <property type="entry name" value="Tscrpt_reg_HTH_GntR"/>
</dbReference>
<dbReference type="PROSITE" id="PS50949">
    <property type="entry name" value="HTH_GNTR"/>
    <property type="match status" value="1"/>
</dbReference>
<organism evidence="5 6">
    <name type="scientific">Clostridium sartagoforme</name>
    <dbReference type="NCBI Taxonomy" id="84031"/>
    <lineage>
        <taxon>Bacteria</taxon>
        <taxon>Bacillati</taxon>
        <taxon>Bacillota</taxon>
        <taxon>Clostridia</taxon>
        <taxon>Eubacteriales</taxon>
        <taxon>Clostridiaceae</taxon>
        <taxon>Clostridium</taxon>
    </lineage>
</organism>
<dbReference type="Pfam" id="PF00392">
    <property type="entry name" value="GntR"/>
    <property type="match status" value="1"/>
</dbReference>
<keyword evidence="3" id="KW-0804">Transcription</keyword>
<dbReference type="GO" id="GO:0003700">
    <property type="term" value="F:DNA-binding transcription factor activity"/>
    <property type="evidence" value="ECO:0007669"/>
    <property type="project" value="InterPro"/>
</dbReference>
<evidence type="ECO:0000256" key="2">
    <source>
        <dbReference type="ARBA" id="ARBA00023125"/>
    </source>
</evidence>
<gene>
    <name evidence="5" type="ORF">E5347_06865</name>
</gene>
<evidence type="ECO:0000313" key="6">
    <source>
        <dbReference type="Proteomes" id="UP000306888"/>
    </source>
</evidence>
<keyword evidence="6" id="KW-1185">Reference proteome</keyword>
<dbReference type="OrthoDB" id="46236at2"/>
<keyword evidence="1" id="KW-0805">Transcription regulation</keyword>